<protein>
    <submittedName>
        <fullName evidence="1">Uncharacterized protein</fullName>
    </submittedName>
</protein>
<dbReference type="EMBL" id="CP041185">
    <property type="protein sequence ID" value="QDG69646.1"/>
    <property type="molecule type" value="Genomic_DNA"/>
</dbReference>
<gene>
    <name evidence="1" type="ORF">FJQ89_03860</name>
</gene>
<keyword evidence="2" id="KW-1185">Reference proteome</keyword>
<accession>A0A4Y6RAM4</accession>
<proteinExistence type="predicted"/>
<reference evidence="1 2" key="1">
    <citation type="submission" date="2019-06" db="EMBL/GenBank/DDBJ databases">
        <title>Complete genome sequence of Janthinobacterium sp. SNU WT3 isolated from diseased rainbow trout.</title>
        <authorList>
            <person name="Oh W.T."/>
            <person name="Park S.C."/>
        </authorList>
    </citation>
    <scope>NUCLEOTIDE SEQUENCE [LARGE SCALE GENOMIC DNA]</scope>
    <source>
        <strain evidence="1 2">SNU WT3</strain>
    </source>
</reference>
<organism evidence="1 2">
    <name type="scientific">Janthinobacterium tructae</name>
    <dbReference type="NCBI Taxonomy" id="2590869"/>
    <lineage>
        <taxon>Bacteria</taxon>
        <taxon>Pseudomonadati</taxon>
        <taxon>Pseudomonadota</taxon>
        <taxon>Betaproteobacteria</taxon>
        <taxon>Burkholderiales</taxon>
        <taxon>Oxalobacteraceae</taxon>
        <taxon>Janthinobacterium</taxon>
    </lineage>
</organism>
<name>A0A4Y6RAM4_9BURK</name>
<dbReference type="Proteomes" id="UP000316665">
    <property type="component" value="Chromosome"/>
</dbReference>
<evidence type="ECO:0000313" key="2">
    <source>
        <dbReference type="Proteomes" id="UP000316665"/>
    </source>
</evidence>
<dbReference type="KEGG" id="jas:FJQ89_03860"/>
<dbReference type="AlphaFoldDB" id="A0A4Y6RAM4"/>
<dbReference type="OrthoDB" id="1779474at2"/>
<dbReference type="RefSeq" id="WP_141169120.1">
    <property type="nucleotide sequence ID" value="NZ_CP041185.1"/>
</dbReference>
<evidence type="ECO:0000313" key="1">
    <source>
        <dbReference type="EMBL" id="QDG69646.1"/>
    </source>
</evidence>
<sequence>MKRDDFLKQDDVRGFIDWLAAELPVKPFHLKMARSRFVPGGLDVQTTGLEAVLGHYMWSTRWTDAQGKAVVSGNWHETRASLAMLRGWLKDAIARQDEDQALAACLAILEWGGVRGAIVFLKRLHAQGRLVAYFTRLAPLMSLDSDASLDALDTDSVERFDAGLTKIHALFDDSGSPIYDSRVGAAMAMLYAQYRSQTGKKLAKKHWLAFPSGAARGKQIRNPKGIDSGFAGAPQFFGKAVSCQDWAQWQVRLGWILRAVLEQCDWFKADSADMAARCHAFEACLFMLGYDLRCFAATRVPEAVAVAAPVEEDEVPQFGWVPTGCSFEKVLPLYAQFRRGQEKDDLATFARWYTRTQGAAVKTANAYCFPYSAGEFDLFGSSEERLNEVLAGGKSGLYAAVGSAEPYVESAERERICLVDALLVGRTADMSAPVRTAWLLKKGYAGTKSAAGTLMTVGRQVGRHFGLLDKDNRPTAFYHEYFGDCMREL</sequence>